<evidence type="ECO:0000313" key="3">
    <source>
        <dbReference type="Proteomes" id="UP000040578"/>
    </source>
</evidence>
<evidence type="ECO:0000313" key="1">
    <source>
        <dbReference type="EMBL" id="CNE92906.1"/>
    </source>
</evidence>
<dbReference type="Proteomes" id="UP001167864">
    <property type="component" value="Unassembled WGS sequence"/>
</dbReference>
<accession>A0AAW7JWH0</accession>
<organism evidence="2 4">
    <name type="scientific">Yersinia nurmii</name>
    <dbReference type="NCBI Taxonomy" id="685706"/>
    <lineage>
        <taxon>Bacteria</taxon>
        <taxon>Pseudomonadati</taxon>
        <taxon>Pseudomonadota</taxon>
        <taxon>Gammaproteobacteria</taxon>
        <taxon>Enterobacterales</taxon>
        <taxon>Yersiniaceae</taxon>
        <taxon>Yersinia</taxon>
    </lineage>
</organism>
<sequence>MDFETYKNNVIHHEVGHWFVANKLKLNPGNIEIEIKKNHSGFSHSASSHIDLAPSLKNLADVKTYLINRICVLYAGTAFQSEQEERSADLILECEGKDDYSKLNELCFVLRGLNHPDNTQKCNELAQRNEIAIECWGKVMKIRSLYHKDILNLTDHISNKIKETDKKYTFTCKEIKQKINS</sequence>
<evidence type="ECO:0000313" key="4">
    <source>
        <dbReference type="Proteomes" id="UP001167864"/>
    </source>
</evidence>
<reference evidence="2" key="2">
    <citation type="submission" date="2023-06" db="EMBL/GenBank/DDBJ databases">
        <authorList>
            <person name="Polev D.E."/>
            <person name="Saitova A.T."/>
            <person name="Bogumilchik E.A."/>
            <person name="Kokorina G.I."/>
            <person name="Voskresenskaia E.A."/>
        </authorList>
    </citation>
    <scope>NUCLEOTIDE SEQUENCE</scope>
    <source>
        <strain evidence="2">2145 StPb PI</strain>
    </source>
</reference>
<protein>
    <submittedName>
        <fullName evidence="2">Uncharacterized protein</fullName>
    </submittedName>
</protein>
<gene>
    <name evidence="1" type="ORF">ERS137967_02899</name>
    <name evidence="2" type="ORF">QVN42_08165</name>
</gene>
<keyword evidence="3" id="KW-1185">Reference proteome</keyword>
<dbReference type="EMBL" id="JAUEHU010000006">
    <property type="protein sequence ID" value="MDN0087368.1"/>
    <property type="molecule type" value="Genomic_DNA"/>
</dbReference>
<comment type="caution">
    <text evidence="2">The sequence shown here is derived from an EMBL/GenBank/DDBJ whole genome shotgun (WGS) entry which is preliminary data.</text>
</comment>
<reference evidence="1 3" key="1">
    <citation type="submission" date="2015-03" db="EMBL/GenBank/DDBJ databases">
        <authorList>
            <consortium name="Pathogen Informatics"/>
            <person name="Murphy D."/>
        </authorList>
    </citation>
    <scope>NUCLEOTIDE SEQUENCE [LARGE SCALE GENOMIC DNA]</scope>
    <source>
        <strain evidence="3">type strain: CIP110231</strain>
        <strain evidence="1">Type strain: CIP110231</strain>
    </source>
</reference>
<proteinExistence type="predicted"/>
<evidence type="ECO:0000313" key="2">
    <source>
        <dbReference type="EMBL" id="MDN0087368.1"/>
    </source>
</evidence>
<dbReference type="Proteomes" id="UP000040578">
    <property type="component" value="Unassembled WGS sequence"/>
</dbReference>
<dbReference type="RefSeq" id="WP_049600279.1">
    <property type="nucleotide sequence ID" value="NZ_CPYD01000011.1"/>
</dbReference>
<dbReference type="EMBL" id="CPYD01000011">
    <property type="protein sequence ID" value="CNE92906.1"/>
    <property type="molecule type" value="Genomic_DNA"/>
</dbReference>
<dbReference type="AlphaFoldDB" id="A0AAW7JWH0"/>
<name>A0AAW7JWH0_9GAMM</name>